<protein>
    <submittedName>
        <fullName evidence="1">Uncharacterized protein</fullName>
    </submittedName>
</protein>
<dbReference type="Proteomes" id="UP000065521">
    <property type="component" value="Unassembled WGS sequence"/>
</dbReference>
<gene>
    <name evidence="1" type="ORF">WI38_00565</name>
</gene>
<reference evidence="1 2" key="1">
    <citation type="submission" date="2015-11" db="EMBL/GenBank/DDBJ databases">
        <title>Expanding the genomic diversity of Burkholderia species for the development of highly accurate diagnostics.</title>
        <authorList>
            <person name="Sahl J."/>
            <person name="Keim P."/>
            <person name="Wagner D."/>
        </authorList>
    </citation>
    <scope>NUCLEOTIDE SEQUENCE [LARGE SCALE GENOMIC DNA]</scope>
    <source>
        <strain evidence="1 2">RF32-BP4</strain>
    </source>
</reference>
<evidence type="ECO:0000313" key="1">
    <source>
        <dbReference type="EMBL" id="KUZ86965.1"/>
    </source>
</evidence>
<organism evidence="1 2">
    <name type="scientific">Burkholderia ubonensis</name>
    <dbReference type="NCBI Taxonomy" id="101571"/>
    <lineage>
        <taxon>Bacteria</taxon>
        <taxon>Pseudomonadati</taxon>
        <taxon>Pseudomonadota</taxon>
        <taxon>Betaproteobacteria</taxon>
        <taxon>Burkholderiales</taxon>
        <taxon>Burkholderiaceae</taxon>
        <taxon>Burkholderia</taxon>
        <taxon>Burkholderia cepacia complex</taxon>
    </lineage>
</organism>
<evidence type="ECO:0000313" key="2">
    <source>
        <dbReference type="Proteomes" id="UP000065521"/>
    </source>
</evidence>
<sequence>MDVSKQVLRRQIELSDHFLNFLYNALYFILARQFRLSLKCAYLGFQLQISSHPASFEFFNVFLEGRTIYTSADMRNTNTKFIGIDTFFEIKLVFLRG</sequence>
<comment type="caution">
    <text evidence="1">The sequence shown here is derived from an EMBL/GenBank/DDBJ whole genome shotgun (WGS) entry which is preliminary data.</text>
</comment>
<dbReference type="EMBL" id="LOTN01000044">
    <property type="protein sequence ID" value="KUZ86965.1"/>
    <property type="molecule type" value="Genomic_DNA"/>
</dbReference>
<dbReference type="RefSeq" id="WP_059635150.1">
    <property type="nucleotide sequence ID" value="NZ_LOTK01000016.1"/>
</dbReference>
<name>A0A102L4I3_9BURK</name>
<dbReference type="AlphaFoldDB" id="A0A102L4I3"/>
<accession>A0A102L4I3</accession>
<proteinExistence type="predicted"/>